<organism evidence="2">
    <name type="scientific">Athelia psychrophila</name>
    <dbReference type="NCBI Taxonomy" id="1759441"/>
    <lineage>
        <taxon>Eukaryota</taxon>
        <taxon>Fungi</taxon>
        <taxon>Dikarya</taxon>
        <taxon>Basidiomycota</taxon>
        <taxon>Agaricomycotina</taxon>
        <taxon>Agaricomycetes</taxon>
        <taxon>Agaricomycetidae</taxon>
        <taxon>Atheliales</taxon>
        <taxon>Atheliaceae</taxon>
        <taxon>Athelia</taxon>
    </lineage>
</organism>
<feature type="region of interest" description="Disordered" evidence="1">
    <location>
        <begin position="148"/>
        <end position="205"/>
    </location>
</feature>
<protein>
    <submittedName>
        <fullName evidence="2">Uncharacterized protein</fullName>
    </submittedName>
</protein>
<evidence type="ECO:0000256" key="1">
    <source>
        <dbReference type="SAM" id="MobiDB-lite"/>
    </source>
</evidence>
<reference evidence="2" key="1">
    <citation type="journal article" date="2016" name="Mol. Biol. Evol.">
        <title>Comparative Genomics of Early-Diverging Mushroom-Forming Fungi Provides Insights into the Origins of Lignocellulose Decay Capabilities.</title>
        <authorList>
            <person name="Nagy L.G."/>
            <person name="Riley R."/>
            <person name="Tritt A."/>
            <person name="Adam C."/>
            <person name="Daum C."/>
            <person name="Floudas D."/>
            <person name="Sun H."/>
            <person name="Yadav J.S."/>
            <person name="Pangilinan J."/>
            <person name="Larsson K.H."/>
            <person name="Matsuura K."/>
            <person name="Barry K."/>
            <person name="Labutti K."/>
            <person name="Kuo R."/>
            <person name="Ohm R.A."/>
            <person name="Bhattacharya S.S."/>
            <person name="Shirouzu T."/>
            <person name="Yoshinaga Y."/>
            <person name="Martin F.M."/>
            <person name="Grigoriev I.V."/>
            <person name="Hibbett D.S."/>
        </authorList>
    </citation>
    <scope>NUCLEOTIDE SEQUENCE [LARGE SCALE GENOMIC DNA]</scope>
    <source>
        <strain evidence="2">CBS 109695</strain>
    </source>
</reference>
<evidence type="ECO:0000313" key="2">
    <source>
        <dbReference type="EMBL" id="KZP04713.1"/>
    </source>
</evidence>
<feature type="compositionally biased region" description="Basic residues" evidence="1">
    <location>
        <begin position="196"/>
        <end position="205"/>
    </location>
</feature>
<feature type="non-terminal residue" evidence="2">
    <location>
        <position position="1"/>
    </location>
</feature>
<gene>
    <name evidence="2" type="ORF">FIBSPDRAFT_878227</name>
</gene>
<accession>A0A167V773</accession>
<dbReference type="EMBL" id="KV417894">
    <property type="protein sequence ID" value="KZP04713.1"/>
    <property type="molecule type" value="Genomic_DNA"/>
</dbReference>
<feature type="compositionally biased region" description="Low complexity" evidence="1">
    <location>
        <begin position="149"/>
        <end position="181"/>
    </location>
</feature>
<feature type="region of interest" description="Disordered" evidence="1">
    <location>
        <begin position="1"/>
        <end position="46"/>
    </location>
</feature>
<name>A0A167V773_9AGAM</name>
<dbReference type="AlphaFoldDB" id="A0A167V773"/>
<proteinExistence type="predicted"/>
<feature type="non-terminal residue" evidence="2">
    <location>
        <position position="205"/>
    </location>
</feature>
<sequence>IAAHPRNVERCRPRSPTRVHTSQDGTQCRPRGRHRRSHDFKPPPQRLRACQPTACVSPIHPRQLAHGRHAATRYRATLAPSHAGTLARTKPPMPIHTELRPPHLPCLARRIPIRAGALVLSHGLQRREPAVDQRRRLLPVCVLAHSTAASGSRTPLSSSPPRSRSTGRPPRTRTSPARTSPCISAIPLARWAQRPTARRRKPGIP</sequence>
<feature type="compositionally biased region" description="Basic and acidic residues" evidence="1">
    <location>
        <begin position="1"/>
        <end position="12"/>
    </location>
</feature>